<dbReference type="PANTHER" id="PTHR43585">
    <property type="entry name" value="FUMIPYRROLE BIOSYNTHESIS PROTEIN C"/>
    <property type="match status" value="1"/>
</dbReference>
<keyword evidence="5" id="KW-1185">Reference proteome</keyword>
<evidence type="ECO:0000256" key="2">
    <source>
        <dbReference type="ARBA" id="ARBA00022741"/>
    </source>
</evidence>
<keyword evidence="1" id="KW-0436">Ligase</keyword>
<evidence type="ECO:0000256" key="1">
    <source>
        <dbReference type="ARBA" id="ARBA00022598"/>
    </source>
</evidence>
<proteinExistence type="predicted"/>
<organism evidence="4 5">
    <name type="scientific">Polychaeton citri CBS 116435</name>
    <dbReference type="NCBI Taxonomy" id="1314669"/>
    <lineage>
        <taxon>Eukaryota</taxon>
        <taxon>Fungi</taxon>
        <taxon>Dikarya</taxon>
        <taxon>Ascomycota</taxon>
        <taxon>Pezizomycotina</taxon>
        <taxon>Dothideomycetes</taxon>
        <taxon>Dothideomycetidae</taxon>
        <taxon>Capnodiales</taxon>
        <taxon>Capnodiaceae</taxon>
        <taxon>Polychaeton</taxon>
    </lineage>
</organism>
<dbReference type="Gene3D" id="3.30.1490.20">
    <property type="entry name" value="ATP-grasp fold, A domain"/>
    <property type="match status" value="1"/>
</dbReference>
<comment type="caution">
    <text evidence="4">The sequence shown here is derived from an EMBL/GenBank/DDBJ whole genome shotgun (WGS) entry which is preliminary data.</text>
</comment>
<keyword evidence="3" id="KW-0067">ATP-binding</keyword>
<evidence type="ECO:0000256" key="3">
    <source>
        <dbReference type="ARBA" id="ARBA00022840"/>
    </source>
</evidence>
<dbReference type="Gene3D" id="3.30.470.20">
    <property type="entry name" value="ATP-grasp fold, B domain"/>
    <property type="match status" value="1"/>
</dbReference>
<evidence type="ECO:0008006" key="6">
    <source>
        <dbReference type="Google" id="ProtNLM"/>
    </source>
</evidence>
<protein>
    <recommendedName>
        <fullName evidence="6">Glutathione synthetase ATP-binding domain-like protein</fullName>
    </recommendedName>
</protein>
<sequence>MRVDTFKLRWSASNRSTGDLQHPYWQSVNITTQKLSQPVNGHLLYKIETDAHTIDERLAGIAHGPKFLSTLLSAAASAPPGRGRAAKLVIPRTRGYIVRSDIISLRMFGCPHVIHTTSFAKPQQWFLGEKLTEADIFDLRDVIAAAAASVILDTGRSMSYMMSDLDSLGYQFQNRLSFSWVLQERQSRQILAFVGNYLKYPGHGGTGANHGSVAKALNINMWAHDRIIEALSKYNGKIGGIVTFHESLSAGVARAAQLLSLPTASPEALIIADDKYRASVTEGNSEFLASSVDNALEITKQRDLQNPLILKPCRCGCSEGVRKVDNVSETSSAAQDVSSLFDWHGAQFVVEEYFDGPEVDVNMMLRDGELLLVDIWDNFPKCGEPGMTNVEGGTFMETGMVHSSKLPSSELNMLSRSLHQSLLRLGIESGIFNLEAREGL</sequence>
<accession>A0A9P4Q8K8</accession>
<dbReference type="Proteomes" id="UP000799441">
    <property type="component" value="Unassembled WGS sequence"/>
</dbReference>
<gene>
    <name evidence="4" type="ORF">K431DRAFT_304543</name>
</gene>
<dbReference type="Pfam" id="PF13535">
    <property type="entry name" value="ATP-grasp_4"/>
    <property type="match status" value="1"/>
</dbReference>
<dbReference type="SUPFAM" id="SSF56059">
    <property type="entry name" value="Glutathione synthetase ATP-binding domain-like"/>
    <property type="match status" value="1"/>
</dbReference>
<dbReference type="PANTHER" id="PTHR43585:SF2">
    <property type="entry name" value="ATP-GRASP ENZYME FSQD"/>
    <property type="match status" value="1"/>
</dbReference>
<reference evidence="4" key="1">
    <citation type="journal article" date="2020" name="Stud. Mycol.">
        <title>101 Dothideomycetes genomes: a test case for predicting lifestyles and emergence of pathogens.</title>
        <authorList>
            <person name="Haridas S."/>
            <person name="Albert R."/>
            <person name="Binder M."/>
            <person name="Bloem J."/>
            <person name="Labutti K."/>
            <person name="Salamov A."/>
            <person name="Andreopoulos B."/>
            <person name="Baker S."/>
            <person name="Barry K."/>
            <person name="Bills G."/>
            <person name="Bluhm B."/>
            <person name="Cannon C."/>
            <person name="Castanera R."/>
            <person name="Culley D."/>
            <person name="Daum C."/>
            <person name="Ezra D."/>
            <person name="Gonzalez J."/>
            <person name="Henrissat B."/>
            <person name="Kuo A."/>
            <person name="Liang C."/>
            <person name="Lipzen A."/>
            <person name="Lutzoni F."/>
            <person name="Magnuson J."/>
            <person name="Mondo S."/>
            <person name="Nolan M."/>
            <person name="Ohm R."/>
            <person name="Pangilinan J."/>
            <person name="Park H.-J."/>
            <person name="Ramirez L."/>
            <person name="Alfaro M."/>
            <person name="Sun H."/>
            <person name="Tritt A."/>
            <person name="Yoshinaga Y."/>
            <person name="Zwiers L.-H."/>
            <person name="Turgeon B."/>
            <person name="Goodwin S."/>
            <person name="Spatafora J."/>
            <person name="Crous P."/>
            <person name="Grigoriev I."/>
        </authorList>
    </citation>
    <scope>NUCLEOTIDE SEQUENCE</scope>
    <source>
        <strain evidence="4">CBS 116435</strain>
    </source>
</reference>
<dbReference type="OrthoDB" id="434648at2759"/>
<dbReference type="GO" id="GO:0005524">
    <property type="term" value="F:ATP binding"/>
    <property type="evidence" value="ECO:0007669"/>
    <property type="project" value="UniProtKB-KW"/>
</dbReference>
<dbReference type="InterPro" id="IPR013815">
    <property type="entry name" value="ATP_grasp_subdomain_1"/>
</dbReference>
<dbReference type="AlphaFoldDB" id="A0A9P4Q8K8"/>
<dbReference type="GO" id="GO:0016874">
    <property type="term" value="F:ligase activity"/>
    <property type="evidence" value="ECO:0007669"/>
    <property type="project" value="UniProtKB-KW"/>
</dbReference>
<keyword evidence="2" id="KW-0547">Nucleotide-binding</keyword>
<evidence type="ECO:0000313" key="5">
    <source>
        <dbReference type="Proteomes" id="UP000799441"/>
    </source>
</evidence>
<name>A0A9P4Q8K8_9PEZI</name>
<dbReference type="EMBL" id="MU003802">
    <property type="protein sequence ID" value="KAF2720184.1"/>
    <property type="molecule type" value="Genomic_DNA"/>
</dbReference>
<dbReference type="InterPro" id="IPR052032">
    <property type="entry name" value="ATP-dep_AA_Ligase"/>
</dbReference>
<evidence type="ECO:0000313" key="4">
    <source>
        <dbReference type="EMBL" id="KAF2720184.1"/>
    </source>
</evidence>